<evidence type="ECO:0000313" key="2">
    <source>
        <dbReference type="EMBL" id="EWS79448.1"/>
    </source>
</evidence>
<dbReference type="PATRIC" id="fig|1444770.3.peg.152"/>
<proteinExistence type="predicted"/>
<evidence type="ECO:0000256" key="1">
    <source>
        <dbReference type="SAM" id="MobiDB-lite"/>
    </source>
</evidence>
<protein>
    <submittedName>
        <fullName evidence="2">Uncharacterized protein</fullName>
    </submittedName>
</protein>
<sequence>MAATCKHLAVTGTQAMHPMMPSSQCGDALNSSRSKHTPPFQSETALPHRGRHRQP</sequence>
<dbReference type="AlphaFoldDB" id="Z9JN73"/>
<dbReference type="EMBL" id="JDSQ01000001">
    <property type="protein sequence ID" value="EWS79448.1"/>
    <property type="molecule type" value="Genomic_DNA"/>
</dbReference>
<comment type="caution">
    <text evidence="2">The sequence shown here is derived from an EMBL/GenBank/DDBJ whole genome shotgun (WGS) entry which is preliminary data.</text>
</comment>
<accession>Z9JN73</accession>
<gene>
    <name evidence="2" type="ORF">AF72_00670</name>
</gene>
<evidence type="ECO:0000313" key="3">
    <source>
        <dbReference type="Proteomes" id="UP000020406"/>
    </source>
</evidence>
<feature type="compositionally biased region" description="Polar residues" evidence="1">
    <location>
        <begin position="21"/>
        <end position="32"/>
    </location>
</feature>
<dbReference type="Proteomes" id="UP000020406">
    <property type="component" value="Unassembled WGS sequence"/>
</dbReference>
<reference evidence="2 3" key="1">
    <citation type="journal article" date="2014" name="Genome Announc.">
        <title>Draft Genome Sequence of Xylella fastidiosa Pear Leaf Scorch Strain in Taiwan.</title>
        <authorList>
            <person name="Su C.C."/>
            <person name="Deng W.L."/>
            <person name="Jan F.J."/>
            <person name="Chang C.J."/>
            <person name="Huang H."/>
            <person name="Chen J."/>
        </authorList>
    </citation>
    <scope>NUCLEOTIDE SEQUENCE [LARGE SCALE GENOMIC DNA]</scope>
    <source>
        <strain evidence="2 3">PLS229</strain>
    </source>
</reference>
<organism evidence="2 3">
    <name type="scientific">Xylella taiwanensis</name>
    <dbReference type="NCBI Taxonomy" id="1444770"/>
    <lineage>
        <taxon>Bacteria</taxon>
        <taxon>Pseudomonadati</taxon>
        <taxon>Pseudomonadota</taxon>
        <taxon>Gammaproteobacteria</taxon>
        <taxon>Lysobacterales</taxon>
        <taxon>Lysobacteraceae</taxon>
        <taxon>Xylella</taxon>
    </lineage>
</organism>
<name>Z9JN73_9GAMM</name>
<feature type="region of interest" description="Disordered" evidence="1">
    <location>
        <begin position="11"/>
        <end position="55"/>
    </location>
</feature>